<evidence type="ECO:0000256" key="6">
    <source>
        <dbReference type="ARBA" id="ARBA00023065"/>
    </source>
</evidence>
<keyword evidence="5" id="KW-0375">Hydrogen ion transport</keyword>
<reference evidence="12" key="1">
    <citation type="journal article" date="2006" name="Mol. Biol. Evol.">
        <title>Chimeric plastid proteome in the Florida 'red tide' dinoflagellate Karenia brevis.</title>
        <authorList>
            <person name="Nosenko T."/>
            <person name="Lidie K.L."/>
            <person name="Van Dolah F.M."/>
            <person name="Lindquist E."/>
            <person name="Cheng J.F."/>
            <person name="Bhattacharya D."/>
        </authorList>
    </citation>
    <scope>NUCLEOTIDE SEQUENCE</scope>
    <source>
        <strain evidence="12">Wilson</strain>
    </source>
</reference>
<evidence type="ECO:0000256" key="3">
    <source>
        <dbReference type="ARBA" id="ARBA00007681"/>
    </source>
</evidence>
<dbReference type="Gene3D" id="1.10.287.80">
    <property type="entry name" value="ATP synthase, gamma subunit, helix hairpin domain"/>
    <property type="match status" value="1"/>
</dbReference>
<dbReference type="InterPro" id="IPR000131">
    <property type="entry name" value="ATP_synth_F1_gsu"/>
</dbReference>
<dbReference type="Pfam" id="PF00231">
    <property type="entry name" value="ATP-synt"/>
    <property type="match status" value="1"/>
</dbReference>
<keyword evidence="9" id="KW-0066">ATP synthesis</keyword>
<organism evidence="12">
    <name type="scientific">Karenia brevis</name>
    <name type="common">Red tide dinoflagellate</name>
    <name type="synonym">Gymnodinium breve</name>
    <dbReference type="NCBI Taxonomy" id="156230"/>
    <lineage>
        <taxon>Eukaryota</taxon>
        <taxon>Sar</taxon>
        <taxon>Alveolata</taxon>
        <taxon>Dinophyceae</taxon>
        <taxon>Gymnodiniales</taxon>
        <taxon>Kareniaceae</taxon>
        <taxon>Karenia</taxon>
    </lineage>
</organism>
<dbReference type="GO" id="GO:0046933">
    <property type="term" value="F:proton-transporting ATP synthase activity, rotational mechanism"/>
    <property type="evidence" value="ECO:0007669"/>
    <property type="project" value="InterPro"/>
</dbReference>
<sequence length="385" mass="42032">MHKLGTVLACLAYFCIGLRVPQEPSELASLLSGLNVECAFMHCSSGLGAHPATLARSCSKSRQRRACPGCLHPLMSAVSAPVSASTASASISELDDRAASVREMQSMTSALKLVSAASRGSVNKEVLSSRPFVEEVDRLLETLLKHIKQKEMQIPLLQKREVKKVSLVVITSDHGLCGAYNFAVIEKAEKRKADLESQGLHVEFFAVGEQGSAYFQQKGLPVRQTMPCGKAPSNAQAKPLFNNLRSMYFDGEIDRVEILYTPSVSTLPAIRTLIPLIPDGTEAADDEIFQRTPMDDLEERSLSDNVAQMLDVLSSLHLNGHLLLALQESVASEHALRAQVLECVTERAGYLQQHLEQEVGRARQAKITDEVFELFAGMESIAVSE</sequence>
<evidence type="ECO:0000256" key="9">
    <source>
        <dbReference type="ARBA" id="ARBA00023310"/>
    </source>
</evidence>
<keyword evidence="4" id="KW-0813">Transport</keyword>
<name>Q00GM7_KARBR</name>
<evidence type="ECO:0000256" key="11">
    <source>
        <dbReference type="SAM" id="SignalP"/>
    </source>
</evidence>
<dbReference type="SUPFAM" id="SSF52943">
    <property type="entry name" value="ATP synthase (F1-ATPase), gamma subunit"/>
    <property type="match status" value="1"/>
</dbReference>
<dbReference type="Gene3D" id="3.40.1380.10">
    <property type="match status" value="1"/>
</dbReference>
<evidence type="ECO:0000256" key="7">
    <source>
        <dbReference type="ARBA" id="ARBA00023136"/>
    </source>
</evidence>
<evidence type="ECO:0000313" key="12">
    <source>
        <dbReference type="EMBL" id="ABF73008.1"/>
    </source>
</evidence>
<evidence type="ECO:0000256" key="5">
    <source>
        <dbReference type="ARBA" id="ARBA00022781"/>
    </source>
</evidence>
<dbReference type="PRINTS" id="PR00126">
    <property type="entry name" value="ATPASEGAMMA"/>
</dbReference>
<gene>
    <name evidence="12" type="primary">AtpC</name>
</gene>
<feature type="chain" id="PRO_5004161974" description="F-ATPase gamma subunit" evidence="11">
    <location>
        <begin position="18"/>
        <end position="385"/>
    </location>
</feature>
<evidence type="ECO:0000256" key="1">
    <source>
        <dbReference type="ARBA" id="ARBA00003456"/>
    </source>
</evidence>
<accession>Q00GM7</accession>
<keyword evidence="7" id="KW-0472">Membrane</keyword>
<dbReference type="InterPro" id="IPR035968">
    <property type="entry name" value="ATP_synth_F1_ATPase_gsu"/>
</dbReference>
<keyword evidence="8" id="KW-0139">CF(1)</keyword>
<proteinExistence type="evidence at transcript level"/>
<dbReference type="AlphaFoldDB" id="Q00GM7"/>
<dbReference type="GO" id="GO:0045259">
    <property type="term" value="C:proton-transporting ATP synthase complex"/>
    <property type="evidence" value="ECO:0007669"/>
    <property type="project" value="UniProtKB-KW"/>
</dbReference>
<feature type="signal peptide" evidence="11">
    <location>
        <begin position="1"/>
        <end position="17"/>
    </location>
</feature>
<protein>
    <recommendedName>
        <fullName evidence="10">F-ATPase gamma subunit</fullName>
    </recommendedName>
</protein>
<dbReference type="CDD" id="cd12151">
    <property type="entry name" value="F1-ATPase_gamma"/>
    <property type="match status" value="1"/>
</dbReference>
<evidence type="ECO:0000256" key="4">
    <source>
        <dbReference type="ARBA" id="ARBA00022448"/>
    </source>
</evidence>
<keyword evidence="6" id="KW-0406">Ion transport</keyword>
<comment type="function">
    <text evidence="1">Produces ATP from ADP in the presence of a proton gradient across the membrane. The gamma chain is believed to be important in regulating ATPase activity and the flow of protons through the CF(0) complex.</text>
</comment>
<evidence type="ECO:0000256" key="10">
    <source>
        <dbReference type="ARBA" id="ARBA00031066"/>
    </source>
</evidence>
<keyword evidence="11" id="KW-0732">Signal</keyword>
<comment type="similarity">
    <text evidence="3">Belongs to the ATPase gamma chain family.</text>
</comment>
<dbReference type="EMBL" id="DQ531581">
    <property type="protein sequence ID" value="ABF73008.1"/>
    <property type="molecule type" value="mRNA"/>
</dbReference>
<evidence type="ECO:0000256" key="2">
    <source>
        <dbReference type="ARBA" id="ARBA00004170"/>
    </source>
</evidence>
<evidence type="ECO:0000256" key="8">
    <source>
        <dbReference type="ARBA" id="ARBA00023196"/>
    </source>
</evidence>
<dbReference type="PANTHER" id="PTHR11693">
    <property type="entry name" value="ATP SYNTHASE GAMMA CHAIN"/>
    <property type="match status" value="1"/>
</dbReference>
<dbReference type="PANTHER" id="PTHR11693:SF41">
    <property type="entry name" value="ATP SYNTHASE GAMMA CHAIN, CHLOROPLASTIC"/>
    <property type="match status" value="1"/>
</dbReference>
<comment type="subcellular location">
    <subcellularLocation>
        <location evidence="2">Membrane</location>
        <topology evidence="2">Peripheral membrane protein</topology>
    </subcellularLocation>
</comment>